<dbReference type="AlphaFoldDB" id="A0A0L0P2Y7"/>
<evidence type="ECO:0000313" key="3">
    <source>
        <dbReference type="Proteomes" id="UP000037122"/>
    </source>
</evidence>
<reference evidence="3" key="1">
    <citation type="journal article" date="2015" name="BMC Genomics">
        <title>Draft genome of a commonly misdiagnosed multidrug resistant pathogen Candida auris.</title>
        <authorList>
            <person name="Chatterjee S."/>
            <person name="Alampalli S.V."/>
            <person name="Nageshan R.K."/>
            <person name="Chettiar S.T."/>
            <person name="Joshi S."/>
            <person name="Tatu U.S."/>
        </authorList>
    </citation>
    <scope>NUCLEOTIDE SEQUENCE [LARGE SCALE GENOMIC DNA]</scope>
    <source>
        <strain evidence="3">6684</strain>
    </source>
</reference>
<comment type="caution">
    <text evidence="2">The sequence shown here is derived from an EMBL/GenBank/DDBJ whole genome shotgun (WGS) entry which is preliminary data.</text>
</comment>
<feature type="region of interest" description="Disordered" evidence="1">
    <location>
        <begin position="1"/>
        <end position="54"/>
    </location>
</feature>
<dbReference type="Proteomes" id="UP000037122">
    <property type="component" value="Unassembled WGS sequence"/>
</dbReference>
<dbReference type="EMBL" id="LGST01000018">
    <property type="protein sequence ID" value="KNE00406.1"/>
    <property type="molecule type" value="Genomic_DNA"/>
</dbReference>
<organism evidence="2 3">
    <name type="scientific">Candidozyma auris</name>
    <name type="common">Yeast</name>
    <name type="synonym">Candida auris</name>
    <dbReference type="NCBI Taxonomy" id="498019"/>
    <lineage>
        <taxon>Eukaryota</taxon>
        <taxon>Fungi</taxon>
        <taxon>Dikarya</taxon>
        <taxon>Ascomycota</taxon>
        <taxon>Saccharomycotina</taxon>
        <taxon>Pichiomycetes</taxon>
        <taxon>Metschnikowiaceae</taxon>
        <taxon>Candidozyma</taxon>
    </lineage>
</organism>
<sequence>MTTKVCRQAGVKTGRKARERGGGQDYKNKLRSRAQVRRVRSAKTRGGEAAARTSLGQKGRLIRALAGRATCAVRKRQCRCGQGAGPMFMERGLE</sequence>
<dbReference type="VEuPathDB" id="FungiDB:QG37_02434"/>
<feature type="compositionally biased region" description="Basic and acidic residues" evidence="1">
    <location>
        <begin position="19"/>
        <end position="28"/>
    </location>
</feature>
<feature type="compositionally biased region" description="Basic residues" evidence="1">
    <location>
        <begin position="29"/>
        <end position="43"/>
    </location>
</feature>
<protein>
    <submittedName>
        <fullName evidence="2">Uncharacterized protein</fullName>
    </submittedName>
</protein>
<proteinExistence type="predicted"/>
<gene>
    <name evidence="2" type="ORF">QG37_02434</name>
</gene>
<accession>A0A0L0P2Y7</accession>
<name>A0A0L0P2Y7_CANAR</name>
<evidence type="ECO:0000256" key="1">
    <source>
        <dbReference type="SAM" id="MobiDB-lite"/>
    </source>
</evidence>
<evidence type="ECO:0000313" key="2">
    <source>
        <dbReference type="EMBL" id="KNE00406.1"/>
    </source>
</evidence>